<organism evidence="10">
    <name type="scientific">Sarcoptes scabiei</name>
    <name type="common">Itch mite</name>
    <name type="synonym">Acarus scabiei</name>
    <dbReference type="NCBI Taxonomy" id="52283"/>
    <lineage>
        <taxon>Eukaryota</taxon>
        <taxon>Metazoa</taxon>
        <taxon>Ecdysozoa</taxon>
        <taxon>Arthropoda</taxon>
        <taxon>Chelicerata</taxon>
        <taxon>Arachnida</taxon>
        <taxon>Acari</taxon>
        <taxon>Acariformes</taxon>
        <taxon>Sarcoptiformes</taxon>
        <taxon>Astigmata</taxon>
        <taxon>Psoroptidia</taxon>
        <taxon>Sarcoptoidea</taxon>
        <taxon>Sarcoptidae</taxon>
        <taxon>Sarcoptinae</taxon>
        <taxon>Sarcoptes</taxon>
    </lineage>
</organism>
<evidence type="ECO:0000256" key="7">
    <source>
        <dbReference type="ARBA" id="ARBA00023157"/>
    </source>
</evidence>
<evidence type="ECO:0000256" key="9">
    <source>
        <dbReference type="RuleBase" id="RU003500"/>
    </source>
</evidence>
<dbReference type="PRINTS" id="PR01349">
    <property type="entry name" value="WNTPROTEIN"/>
</dbReference>
<keyword evidence="6 9" id="KW-0879">Wnt signaling pathway</keyword>
<evidence type="ECO:0000313" key="11">
    <source>
        <dbReference type="EnsemblMetazoa" id="KAF7489208.1"/>
    </source>
</evidence>
<evidence type="ECO:0000313" key="12">
    <source>
        <dbReference type="Proteomes" id="UP000070412"/>
    </source>
</evidence>
<comment type="function">
    <text evidence="9">Ligand for members of the frizzled family of seven transmembrane receptors.</text>
</comment>
<dbReference type="GO" id="GO:0060070">
    <property type="term" value="P:canonical Wnt signaling pathway"/>
    <property type="evidence" value="ECO:0007669"/>
    <property type="project" value="TreeGrafter"/>
</dbReference>
<sequence>MKLFGAHHFHMIALSSSSLESSPSLSSSSSIASWFHHSQSITILTIIAYHLIALKNVHCWSLGNLLMTSSQATLSNFDTVWIGAQKGLDECARQFAYERWPCPESILPHAYQNNLPINQEIAFVQAIISAGIVHTVTKNCSSGAIDNCRCSKMPSNSIKSSTPSLKTSDDEKASIRSEFRWGGCSDNIDLGYKIAVAYLDDRETGRDFKAKIRLHNHRVGRISVKETMVKKCKCHGVSGSCSMQTCWMKVNEFREVGNYLKKAYRNAVKIEINRPGEQSISNAANWQLVYLQDSPDYCLPVNSALGSNGTLGRKCSMRKGNDVSWEERRSCRQLCKKCGHRVKREKQMITRSCNCKFEFCCEVQCQKCTKEEYSYVCAAK</sequence>
<dbReference type="GO" id="GO:0005109">
    <property type="term" value="F:frizzled binding"/>
    <property type="evidence" value="ECO:0007669"/>
    <property type="project" value="TreeGrafter"/>
</dbReference>
<dbReference type="CDD" id="cd19340">
    <property type="entry name" value="Wnt_Wnt8"/>
    <property type="match status" value="1"/>
</dbReference>
<comment type="subcellular location">
    <subcellularLocation>
        <location evidence="1 9">Secreted</location>
        <location evidence="1 9">Extracellular space</location>
        <location evidence="1 9">Extracellular matrix</location>
    </subcellularLocation>
</comment>
<keyword evidence="7" id="KW-1015">Disulfide bond</keyword>
<reference evidence="10" key="2">
    <citation type="submission" date="2020-01" db="EMBL/GenBank/DDBJ databases">
        <authorList>
            <person name="Korhonen P.K.K."/>
            <person name="Guangxu M.G."/>
            <person name="Wang T.W."/>
            <person name="Stroehlein A.J.S."/>
            <person name="Young N.D."/>
            <person name="Ang C.-S.A."/>
            <person name="Fernando D.W.F."/>
            <person name="Lu H.L."/>
            <person name="Taylor S.T."/>
            <person name="Ehtesham M.E.M."/>
            <person name="Najaraj S.H.N."/>
            <person name="Harsha G.H.G."/>
            <person name="Madugundu A.M."/>
            <person name="Renuse S.R."/>
            <person name="Holt D.H."/>
            <person name="Pandey A.P."/>
            <person name="Papenfuss A.P."/>
            <person name="Gasser R.B.G."/>
            <person name="Fischer K.F."/>
        </authorList>
    </citation>
    <scope>NUCLEOTIDE SEQUENCE</scope>
    <source>
        <strain evidence="10">SSS_KF_BRIS2020</strain>
    </source>
</reference>
<dbReference type="OMA" id="NGIQECK"/>
<keyword evidence="8" id="KW-0449">Lipoprotein</keyword>
<dbReference type="GO" id="GO:0045165">
    <property type="term" value="P:cell fate commitment"/>
    <property type="evidence" value="ECO:0007669"/>
    <property type="project" value="TreeGrafter"/>
</dbReference>
<evidence type="ECO:0000256" key="3">
    <source>
        <dbReference type="ARBA" id="ARBA00022473"/>
    </source>
</evidence>
<dbReference type="GO" id="GO:0005615">
    <property type="term" value="C:extracellular space"/>
    <property type="evidence" value="ECO:0007669"/>
    <property type="project" value="TreeGrafter"/>
</dbReference>
<dbReference type="Gene3D" id="3.30.2460.20">
    <property type="match status" value="1"/>
</dbReference>
<accession>A0A834VD26</accession>
<evidence type="ECO:0000256" key="1">
    <source>
        <dbReference type="ARBA" id="ARBA00004498"/>
    </source>
</evidence>
<dbReference type="PANTHER" id="PTHR12027">
    <property type="entry name" value="WNT RELATED"/>
    <property type="match status" value="1"/>
</dbReference>
<evidence type="ECO:0000256" key="6">
    <source>
        <dbReference type="ARBA" id="ARBA00022687"/>
    </source>
</evidence>
<evidence type="ECO:0000256" key="2">
    <source>
        <dbReference type="ARBA" id="ARBA00005683"/>
    </source>
</evidence>
<dbReference type="SMART" id="SM00097">
    <property type="entry name" value="WNT1"/>
    <property type="match status" value="1"/>
</dbReference>
<protein>
    <recommendedName>
        <fullName evidence="9">Protein Wnt</fullName>
    </recommendedName>
</protein>
<dbReference type="AlphaFoldDB" id="A0A834VD26"/>
<dbReference type="OrthoDB" id="5945655at2759"/>
<keyword evidence="4" id="KW-0964">Secreted</keyword>
<keyword evidence="12" id="KW-1185">Reference proteome</keyword>
<keyword evidence="3 9" id="KW-0217">Developmental protein</keyword>
<reference evidence="11" key="3">
    <citation type="submission" date="2022-06" db="UniProtKB">
        <authorList>
            <consortium name="EnsemblMetazoa"/>
        </authorList>
    </citation>
    <scope>IDENTIFICATION</scope>
</reference>
<dbReference type="EnsemblMetazoa" id="SSS_716s_mrna">
    <property type="protein sequence ID" value="KAF7489208.1"/>
    <property type="gene ID" value="SSS_716"/>
</dbReference>
<name>A0A834VD26_SARSC</name>
<gene>
    <name evidence="10" type="primary">SSS_716g</name>
    <name evidence="10" type="ORF">SSS_716</name>
</gene>
<dbReference type="InterPro" id="IPR043158">
    <property type="entry name" value="Wnt_C"/>
</dbReference>
<dbReference type="GO" id="GO:0005125">
    <property type="term" value="F:cytokine activity"/>
    <property type="evidence" value="ECO:0007669"/>
    <property type="project" value="TreeGrafter"/>
</dbReference>
<dbReference type="InterPro" id="IPR018161">
    <property type="entry name" value="Wnt_CS"/>
</dbReference>
<comment type="similarity">
    <text evidence="2 9">Belongs to the Wnt family.</text>
</comment>
<dbReference type="PROSITE" id="PS00246">
    <property type="entry name" value="WNT1"/>
    <property type="match status" value="1"/>
</dbReference>
<proteinExistence type="inferred from homology"/>
<keyword evidence="5" id="KW-0272">Extracellular matrix</keyword>
<dbReference type="InterPro" id="IPR005817">
    <property type="entry name" value="Wnt"/>
</dbReference>
<evidence type="ECO:0000256" key="5">
    <source>
        <dbReference type="ARBA" id="ARBA00022530"/>
    </source>
</evidence>
<evidence type="ECO:0000256" key="4">
    <source>
        <dbReference type="ARBA" id="ARBA00022525"/>
    </source>
</evidence>
<dbReference type="EMBL" id="WVUK01000065">
    <property type="protein sequence ID" value="KAF7489208.1"/>
    <property type="molecule type" value="Genomic_DNA"/>
</dbReference>
<evidence type="ECO:0000313" key="10">
    <source>
        <dbReference type="EMBL" id="KAF7489208.1"/>
    </source>
</evidence>
<reference evidence="12" key="1">
    <citation type="journal article" date="2020" name="PLoS Negl. Trop. Dis.">
        <title>High-quality nuclear genome for Sarcoptes scabiei-A critical resource for a neglected parasite.</title>
        <authorList>
            <person name="Korhonen P.K."/>
            <person name="Gasser R.B."/>
            <person name="Ma G."/>
            <person name="Wang T."/>
            <person name="Stroehlein A.J."/>
            <person name="Young N.D."/>
            <person name="Ang C.S."/>
            <person name="Fernando D.D."/>
            <person name="Lu H.C."/>
            <person name="Taylor S."/>
            <person name="Reynolds S.L."/>
            <person name="Mofiz E."/>
            <person name="Najaraj S.H."/>
            <person name="Gowda H."/>
            <person name="Madugundu A."/>
            <person name="Renuse S."/>
            <person name="Holt D."/>
            <person name="Pandey A."/>
            <person name="Papenfuss A.T."/>
            <person name="Fischer K."/>
        </authorList>
    </citation>
    <scope>NUCLEOTIDE SEQUENCE [LARGE SCALE GENOMIC DNA]</scope>
</reference>
<evidence type="ECO:0000256" key="8">
    <source>
        <dbReference type="ARBA" id="ARBA00023288"/>
    </source>
</evidence>
<dbReference type="Pfam" id="PF00110">
    <property type="entry name" value="wnt"/>
    <property type="match status" value="1"/>
</dbReference>
<dbReference type="PANTHER" id="PTHR12027:SF81">
    <property type="entry name" value="WNT INHIBITOR OF DORSAL PROTEIN"/>
    <property type="match status" value="1"/>
</dbReference>
<dbReference type="Proteomes" id="UP000070412">
    <property type="component" value="Unassembled WGS sequence"/>
</dbReference>
<dbReference type="GO" id="GO:0030182">
    <property type="term" value="P:neuron differentiation"/>
    <property type="evidence" value="ECO:0007669"/>
    <property type="project" value="TreeGrafter"/>
</dbReference>